<sequence>MKENRVDYEINSSTMAIRCARHLEYQTMIMEPDRTCYSAHTPVKLINQACLDKGSSYSGRLESARHKLCIYNKIPVLVDQFEEIILFPTHSPSHIDNTWISIDHYKKILPHTEKGKATVLFTNGERLTVNCSMSTFQRQYQRAATILIHEIHLPKKRMNLYLSMPPVRD</sequence>
<protein>
    <submittedName>
        <fullName evidence="1">Competence protein ComK</fullName>
    </submittedName>
</protein>
<proteinExistence type="predicted"/>
<evidence type="ECO:0000313" key="2">
    <source>
        <dbReference type="Proteomes" id="UP001597561"/>
    </source>
</evidence>
<accession>A0ABW5ZBR7</accession>
<name>A0ABW5ZBR7_9BACL</name>
<gene>
    <name evidence="1" type="ORF">ACFS5P_00520</name>
</gene>
<dbReference type="Pfam" id="PF06338">
    <property type="entry name" value="ComK"/>
    <property type="match status" value="1"/>
</dbReference>
<organism evidence="1 2">
    <name type="scientific">Jeotgalibacillus terrae</name>
    <dbReference type="NCBI Taxonomy" id="587735"/>
    <lineage>
        <taxon>Bacteria</taxon>
        <taxon>Bacillati</taxon>
        <taxon>Bacillota</taxon>
        <taxon>Bacilli</taxon>
        <taxon>Bacillales</taxon>
        <taxon>Caryophanaceae</taxon>
        <taxon>Jeotgalibacillus</taxon>
    </lineage>
</organism>
<keyword evidence="2" id="KW-1185">Reference proteome</keyword>
<dbReference type="RefSeq" id="WP_204728098.1">
    <property type="nucleotide sequence ID" value="NZ_JAFBDK010000002.1"/>
</dbReference>
<dbReference type="EMBL" id="JBHUPG010000001">
    <property type="protein sequence ID" value="MFD2910349.1"/>
    <property type="molecule type" value="Genomic_DNA"/>
</dbReference>
<comment type="caution">
    <text evidence="1">The sequence shown here is derived from an EMBL/GenBank/DDBJ whole genome shotgun (WGS) entry which is preliminary data.</text>
</comment>
<dbReference type="Proteomes" id="UP001597561">
    <property type="component" value="Unassembled WGS sequence"/>
</dbReference>
<dbReference type="InterPro" id="IPR010461">
    <property type="entry name" value="ComK"/>
</dbReference>
<reference evidence="2" key="1">
    <citation type="journal article" date="2019" name="Int. J. Syst. Evol. Microbiol.">
        <title>The Global Catalogue of Microorganisms (GCM) 10K type strain sequencing project: providing services to taxonomists for standard genome sequencing and annotation.</title>
        <authorList>
            <consortium name="The Broad Institute Genomics Platform"/>
            <consortium name="The Broad Institute Genome Sequencing Center for Infectious Disease"/>
            <person name="Wu L."/>
            <person name="Ma J."/>
        </authorList>
    </citation>
    <scope>NUCLEOTIDE SEQUENCE [LARGE SCALE GENOMIC DNA]</scope>
    <source>
        <strain evidence="2">KCTC 13528</strain>
    </source>
</reference>
<evidence type="ECO:0000313" key="1">
    <source>
        <dbReference type="EMBL" id="MFD2910349.1"/>
    </source>
</evidence>